<evidence type="ECO:0000313" key="2">
    <source>
        <dbReference type="EMBL" id="NMH88002.1"/>
    </source>
</evidence>
<feature type="transmembrane region" description="Helical" evidence="1">
    <location>
        <begin position="6"/>
        <end position="27"/>
    </location>
</feature>
<dbReference type="Pfam" id="PF10990">
    <property type="entry name" value="DUF2809"/>
    <property type="match status" value="1"/>
</dbReference>
<feature type="transmembrane region" description="Helical" evidence="1">
    <location>
        <begin position="34"/>
        <end position="53"/>
    </location>
</feature>
<feature type="transmembrane region" description="Helical" evidence="1">
    <location>
        <begin position="59"/>
        <end position="83"/>
    </location>
</feature>
<dbReference type="RefSeq" id="WP_169673034.1">
    <property type="nucleotide sequence ID" value="NZ_JABBHF010000005.1"/>
</dbReference>
<dbReference type="Proteomes" id="UP000746690">
    <property type="component" value="Unassembled WGS sequence"/>
</dbReference>
<feature type="transmembrane region" description="Helical" evidence="1">
    <location>
        <begin position="104"/>
        <end position="126"/>
    </location>
</feature>
<evidence type="ECO:0000256" key="1">
    <source>
        <dbReference type="SAM" id="Phobius"/>
    </source>
</evidence>
<keyword evidence="1" id="KW-0472">Membrane</keyword>
<name>A0ABX1RWQ1_9FLAO</name>
<gene>
    <name evidence="2" type="ORF">HHX25_10825</name>
</gene>
<proteinExistence type="predicted"/>
<keyword evidence="1" id="KW-1133">Transmembrane helix</keyword>
<reference evidence="2 3" key="1">
    <citation type="submission" date="2020-04" db="EMBL/GenBank/DDBJ databases">
        <title>A Flavivirga sp. nov.</title>
        <authorList>
            <person name="Sun X."/>
        </authorList>
    </citation>
    <scope>NUCLEOTIDE SEQUENCE [LARGE SCALE GENOMIC DNA]</scope>
    <source>
        <strain evidence="2 3">Y03</strain>
    </source>
</reference>
<organism evidence="2 3">
    <name type="scientific">Flavivirga algicola</name>
    <dbReference type="NCBI Taxonomy" id="2729136"/>
    <lineage>
        <taxon>Bacteria</taxon>
        <taxon>Pseudomonadati</taxon>
        <taxon>Bacteroidota</taxon>
        <taxon>Flavobacteriia</taxon>
        <taxon>Flavobacteriales</taxon>
        <taxon>Flavobacteriaceae</taxon>
        <taxon>Flavivirga</taxon>
    </lineage>
</organism>
<sequence length="132" mass="14937">MTLKFNKTYSIITLILLATEILIAIYFKHGFIRYTFGDYLVVILLYCFAKSFINTTPLIVAIPVLICAYIIEFLQLINILSMLNLNNNHLLKLILGSTFQISDLVAYSLGILSVLIIEYVLTLSGLKKTNNI</sequence>
<keyword evidence="1" id="KW-0812">Transmembrane</keyword>
<keyword evidence="3" id="KW-1185">Reference proteome</keyword>
<evidence type="ECO:0000313" key="3">
    <source>
        <dbReference type="Proteomes" id="UP000746690"/>
    </source>
</evidence>
<dbReference type="EMBL" id="JABBHF010000005">
    <property type="protein sequence ID" value="NMH88002.1"/>
    <property type="molecule type" value="Genomic_DNA"/>
</dbReference>
<protein>
    <submittedName>
        <fullName evidence="2">DUF2809 domain-containing protein</fullName>
    </submittedName>
</protein>
<dbReference type="InterPro" id="IPR021257">
    <property type="entry name" value="DUF2809"/>
</dbReference>
<comment type="caution">
    <text evidence="2">The sequence shown here is derived from an EMBL/GenBank/DDBJ whole genome shotgun (WGS) entry which is preliminary data.</text>
</comment>
<accession>A0ABX1RWQ1</accession>